<name>A0A842IVZ3_9FLAO</name>
<keyword evidence="1" id="KW-0808">Transferase</keyword>
<evidence type="ECO:0000313" key="2">
    <source>
        <dbReference type="Proteomes" id="UP000533900"/>
    </source>
</evidence>
<accession>A0A842IVZ3</accession>
<reference evidence="1" key="1">
    <citation type="submission" date="2020-08" db="EMBL/GenBank/DDBJ databases">
        <title>Winogradskyella ouciana sp. nov., isolated from the hadal seawater of the Mariana Trench.</title>
        <authorList>
            <person name="He X."/>
        </authorList>
    </citation>
    <scope>NUCLEOTIDE SEQUENCE [LARGE SCALE GENOMIC DNA]</scope>
    <source>
        <strain evidence="1">KCTC 52348</strain>
    </source>
</reference>
<sequence>MSNQGKKTLRNRISNLYRNSNVGYNVLRPFYKIYEFGLKLIPDKQFIEWYFKRYMGYSIDLDNPQTLNEKITWLKLHDRTDLHTLVADKYTVRSYIAEKIGKEYLIPLLFHTKNASDLKPENLPDSSFIIKNNHDSGGYLIVKDKSSVDWLQVQKQFKRNLKYNFYYSTREWQYKNIEPRIIVEELLTTENGEIPNDYKFHCFNGKLAFVHVDIARFGDRRRNLYDANWDFIPCVWQYENGEKENKPELFDKMKSLAETIAKDFIYARVDFYSVKGHIYFGEITFHHHSGTQKFKTPGCDLKFGQLLKLGIENE</sequence>
<dbReference type="EMBL" id="JACLCP010000002">
    <property type="protein sequence ID" value="MBC2844988.1"/>
    <property type="molecule type" value="Genomic_DNA"/>
</dbReference>
<dbReference type="RefSeq" id="WP_185788709.1">
    <property type="nucleotide sequence ID" value="NZ_JACLCP010000002.1"/>
</dbReference>
<organism evidence="1 2">
    <name type="scientific">Winogradskyella flava</name>
    <dbReference type="NCBI Taxonomy" id="1884876"/>
    <lineage>
        <taxon>Bacteria</taxon>
        <taxon>Pseudomonadati</taxon>
        <taxon>Bacteroidota</taxon>
        <taxon>Flavobacteriia</taxon>
        <taxon>Flavobacteriales</taxon>
        <taxon>Flavobacteriaceae</taxon>
        <taxon>Winogradskyella</taxon>
    </lineage>
</organism>
<proteinExistence type="predicted"/>
<dbReference type="InterPro" id="IPR029465">
    <property type="entry name" value="ATPgrasp_TupA"/>
</dbReference>
<evidence type="ECO:0000313" key="1">
    <source>
        <dbReference type="EMBL" id="MBC2844988.1"/>
    </source>
</evidence>
<comment type="caution">
    <text evidence="1">The sequence shown here is derived from an EMBL/GenBank/DDBJ whole genome shotgun (WGS) entry which is preliminary data.</text>
</comment>
<dbReference type="Proteomes" id="UP000533900">
    <property type="component" value="Unassembled WGS sequence"/>
</dbReference>
<dbReference type="Pfam" id="PF14305">
    <property type="entry name" value="ATPgrasp_TupA"/>
    <property type="match status" value="1"/>
</dbReference>
<gene>
    <name evidence="1" type="ORF">H7F21_07790</name>
</gene>
<protein>
    <submittedName>
        <fullName evidence="1">Glycosyl transferase</fullName>
    </submittedName>
</protein>
<dbReference type="GO" id="GO:0016740">
    <property type="term" value="F:transferase activity"/>
    <property type="evidence" value="ECO:0007669"/>
    <property type="project" value="UniProtKB-KW"/>
</dbReference>
<dbReference type="AlphaFoldDB" id="A0A842IVZ3"/>
<keyword evidence="2" id="KW-1185">Reference proteome</keyword>